<dbReference type="InterPro" id="IPR037045">
    <property type="entry name" value="S8pro/Inhibitor_I9_sf"/>
</dbReference>
<dbReference type="InterPro" id="IPR039206">
    <property type="entry name" value="MORF/ORRM1/DAG-like"/>
</dbReference>
<dbReference type="GO" id="GO:0005739">
    <property type="term" value="C:mitochondrion"/>
    <property type="evidence" value="ECO:0007669"/>
    <property type="project" value="TreeGrafter"/>
</dbReference>
<dbReference type="GO" id="GO:0080156">
    <property type="term" value="P:mitochondrial mRNA modification"/>
    <property type="evidence" value="ECO:0007669"/>
    <property type="project" value="TreeGrafter"/>
</dbReference>
<dbReference type="GO" id="GO:0016554">
    <property type="term" value="P:cytidine to uridine editing"/>
    <property type="evidence" value="ECO:0007669"/>
    <property type="project" value="InterPro"/>
</dbReference>
<accession>D5AE05</accession>
<feature type="compositionally biased region" description="Polar residues" evidence="2">
    <location>
        <begin position="228"/>
        <end position="251"/>
    </location>
</feature>
<proteinExistence type="evidence at transcript level"/>
<feature type="compositionally biased region" description="Basic and acidic residues" evidence="2">
    <location>
        <begin position="215"/>
        <end position="224"/>
    </location>
</feature>
<dbReference type="EMBL" id="BT124529">
    <property type="protein sequence ID" value="ADE77774.1"/>
    <property type="molecule type" value="mRNA"/>
</dbReference>
<dbReference type="Gene3D" id="3.30.70.80">
    <property type="entry name" value="Peptidase S8 propeptide/proteinase inhibitor I9"/>
    <property type="match status" value="1"/>
</dbReference>
<evidence type="ECO:0000313" key="4">
    <source>
        <dbReference type="EMBL" id="ADE77774.1"/>
    </source>
</evidence>
<evidence type="ECO:0000259" key="3">
    <source>
        <dbReference type="Pfam" id="PF21864"/>
    </source>
</evidence>
<feature type="domain" description="MORF/ORRM1/DAG-like MORF" evidence="3">
    <location>
        <begin position="95"/>
        <end position="187"/>
    </location>
</feature>
<dbReference type="PANTHER" id="PTHR31346">
    <property type="entry name" value="MULTIPLE ORGANELLAR RNA EDITING FACTOR 2, CHLOROPLASTIC-RELATED-RELATED"/>
    <property type="match status" value="1"/>
</dbReference>
<keyword evidence="1" id="KW-0809">Transit peptide</keyword>
<sequence length="251" mass="27779">MAVFASLAPCASSVPTKVFFSSSSSPAIRSSPPSLPLYCSFLYNSLCASSAVIRYPKSTIAIKPNSHKTKINCAINDSSSSRAPKETILLPGCDYEHWLIVMEFPKDPKPTSEEMVDTYINTLAKVVGSEEEAKKKIYALSTTTYTGFQANISEELSEKCKGLPGVLWVLPDSYIDVPNKDYGGDKFVDGKVIPRPQPRPSERQTRSSYNRTNRTRYERRRDGPPRSSPVQVQQRTNPGSEQTELGQSEGQ</sequence>
<dbReference type="AlphaFoldDB" id="D5AE05"/>
<protein>
    <recommendedName>
        <fullName evidence="3">MORF/ORRM1/DAG-like MORF domain-containing protein</fullName>
    </recommendedName>
</protein>
<name>D5AE05_PICSI</name>
<dbReference type="InterPro" id="IPR054059">
    <property type="entry name" value="MORF/ORRM1/DAG-like_MORF"/>
</dbReference>
<reference evidence="4" key="1">
    <citation type="submission" date="2010-04" db="EMBL/GenBank/DDBJ databases">
        <authorList>
            <person name="Reid K.E."/>
            <person name="Liao N."/>
            <person name="Chan S."/>
            <person name="Docking R."/>
            <person name="Taylor G."/>
            <person name="Moore R."/>
            <person name="Mayo M."/>
            <person name="Munro S."/>
            <person name="King J."/>
            <person name="Yanchuk A."/>
            <person name="Holt R."/>
            <person name="Jones S."/>
            <person name="Marra M."/>
            <person name="Ritland C.E."/>
            <person name="Ritland K."/>
            <person name="Bohlmann J."/>
        </authorList>
    </citation>
    <scope>NUCLEOTIDE SEQUENCE</scope>
    <source>
        <tissue evidence="4">Bud</tissue>
    </source>
</reference>
<dbReference type="GO" id="GO:0042803">
    <property type="term" value="F:protein homodimerization activity"/>
    <property type="evidence" value="ECO:0007669"/>
    <property type="project" value="UniProtKB-ARBA"/>
</dbReference>
<evidence type="ECO:0000256" key="1">
    <source>
        <dbReference type="ARBA" id="ARBA00022946"/>
    </source>
</evidence>
<feature type="region of interest" description="Disordered" evidence="2">
    <location>
        <begin position="186"/>
        <end position="251"/>
    </location>
</feature>
<dbReference type="FunFam" id="3.30.70.80:FF:000001">
    <property type="entry name" value="Multiple organellar RNA editing factor"/>
    <property type="match status" value="1"/>
</dbReference>
<organism evidence="4">
    <name type="scientific">Picea sitchensis</name>
    <name type="common">Sitka spruce</name>
    <name type="synonym">Pinus sitchensis</name>
    <dbReference type="NCBI Taxonomy" id="3332"/>
    <lineage>
        <taxon>Eukaryota</taxon>
        <taxon>Viridiplantae</taxon>
        <taxon>Streptophyta</taxon>
        <taxon>Embryophyta</taxon>
        <taxon>Tracheophyta</taxon>
        <taxon>Spermatophyta</taxon>
        <taxon>Pinopsida</taxon>
        <taxon>Pinidae</taxon>
        <taxon>Conifers I</taxon>
        <taxon>Pinales</taxon>
        <taxon>Pinaceae</taxon>
        <taxon>Picea</taxon>
    </lineage>
</organism>
<dbReference type="Pfam" id="PF21864">
    <property type="entry name" value="MORF_dom"/>
    <property type="match status" value="1"/>
</dbReference>
<evidence type="ECO:0000256" key="2">
    <source>
        <dbReference type="SAM" id="MobiDB-lite"/>
    </source>
</evidence>